<proteinExistence type="predicted"/>
<evidence type="ECO:0000313" key="2">
    <source>
        <dbReference type="EMBL" id="ESN91665.1"/>
    </source>
</evidence>
<sequence length="857" mass="96982">MGTWKKAMAQLLQQFSSSEEHWDFLLEMTHVYPEEVNSRPLRLGENRRNEIYAELREASDLFITFLSKVVEKRPSDVRTLSKVFRCLSSWLNVNSVKHETLMSCDLMRLAFMAVTSPSCDTNLHREASDCISTALLTIENLKESSQLAHVMVKEIEKLVEPYHMTVAMNEEEKSINFCRIFTELAETLLECMVETPNQGFGDLKILDILLTCNGHHCYKVADVTFSFWNHLSDFLYEDRKKDTNAFKPYICRLITSLCRLCRYDEPTDDDEDDFEEFRKSALALVKDVQFIVGPDEILSQLNDSLKLHSQEANQSWNVYEAALFIMQAPAKKSDGRDLKTTPALMEFITSFLFPSVRHDTLHKTCLLLIACFQRWFKCNPSYLDMVMPVIIHSFQSHKLAPTCALCLQKLCETCSSEIIRSLPTLLNILNVVEAINLPQDGIIKLLEAVSSTLSCLSIEEVVVGLRHLCSPPLSNINKVGFYHITDSPITNVEQSSDSVCASLDQLASVLKCAQTEKHVPVGQKNPCFQVVVEIWPAISKLMHTFKSDVKVIEHSCRCLRNAIRSYGKNDPSLVLPIMSQVVEIYKEHPHSCCLYIGSIMVDSYASDPGNTALFLSLLEVVDFGPVKRRILNLGSADPNLFRIPGFGSESGFGTVAFLVELSRKTFSMIEQLDGMINYPDIVDDFFRLAIRIVEQCPLAFLEYHGCQTIVATAIHSCCISHSEANATVVRFLLRIIDLASCRELNTETQKRQHFLVLSLLNVHGQNIVSSVLDACLFKVPTRLISYLASINYQLLKTDREATIRWLEKALNSLPSQSATGCVAVTQEQKSKFLHSIISTDDEDEIGDQYENFSLLFR</sequence>
<gene>
    <name evidence="3" type="primary">20211374</name>
    <name evidence="2" type="ORF">HELRODRAFT_189762</name>
</gene>
<dbReference type="Pfam" id="PF24138">
    <property type="entry name" value="TPR_TNPO3_IPO13_2nd"/>
    <property type="match status" value="1"/>
</dbReference>
<dbReference type="InterPro" id="IPR051345">
    <property type="entry name" value="Importin_beta-like_NTR"/>
</dbReference>
<dbReference type="CTD" id="20211374"/>
<dbReference type="SUPFAM" id="SSF48371">
    <property type="entry name" value="ARM repeat"/>
    <property type="match status" value="1"/>
</dbReference>
<dbReference type="STRING" id="6412.T1FRC7"/>
<dbReference type="InParanoid" id="T1FRC7"/>
<dbReference type="EMBL" id="KB097700">
    <property type="protein sequence ID" value="ESN91665.1"/>
    <property type="molecule type" value="Genomic_DNA"/>
</dbReference>
<reference evidence="4" key="1">
    <citation type="submission" date="2012-12" db="EMBL/GenBank/DDBJ databases">
        <authorList>
            <person name="Hellsten U."/>
            <person name="Grimwood J."/>
            <person name="Chapman J.A."/>
            <person name="Shapiro H."/>
            <person name="Aerts A."/>
            <person name="Otillar R.P."/>
            <person name="Terry A.Y."/>
            <person name="Boore J.L."/>
            <person name="Simakov O."/>
            <person name="Marletaz F."/>
            <person name="Cho S.-J."/>
            <person name="Edsinger-Gonzales E."/>
            <person name="Havlak P."/>
            <person name="Kuo D.-H."/>
            <person name="Larsson T."/>
            <person name="Lv J."/>
            <person name="Arendt D."/>
            <person name="Savage R."/>
            <person name="Osoegawa K."/>
            <person name="de Jong P."/>
            <person name="Lindberg D.R."/>
            <person name="Seaver E.C."/>
            <person name="Weisblat D.A."/>
            <person name="Putnam N.H."/>
            <person name="Grigoriev I.V."/>
            <person name="Rokhsar D.S."/>
        </authorList>
    </citation>
    <scope>NUCLEOTIDE SEQUENCE</scope>
</reference>
<evidence type="ECO:0000313" key="3">
    <source>
        <dbReference type="EnsemblMetazoa" id="HelroP189762"/>
    </source>
</evidence>
<dbReference type="RefSeq" id="XP_009030487.1">
    <property type="nucleotide sequence ID" value="XM_009032239.1"/>
</dbReference>
<protein>
    <recommendedName>
        <fullName evidence="1">Exportin-1/Importin-beta-like domain-containing protein</fullName>
    </recommendedName>
</protein>
<dbReference type="OMA" id="LECITSW"/>
<dbReference type="OrthoDB" id="435593at2759"/>
<name>T1FRC7_HELRO</name>
<dbReference type="Pfam" id="PF24139">
    <property type="entry name" value="TPR_TNPO3_IPO13_4th"/>
    <property type="match status" value="1"/>
</dbReference>
<evidence type="ECO:0000259" key="1">
    <source>
        <dbReference type="Pfam" id="PF08389"/>
    </source>
</evidence>
<dbReference type="HOGENOM" id="CLU_005996_0_2_1"/>
<dbReference type="InterPro" id="IPR057942">
    <property type="entry name" value="TPR_TNPO3_IPO13_3rd"/>
</dbReference>
<dbReference type="GeneID" id="20211374"/>
<reference evidence="2 4" key="2">
    <citation type="journal article" date="2013" name="Nature">
        <title>Insights into bilaterian evolution from three spiralian genomes.</title>
        <authorList>
            <person name="Simakov O."/>
            <person name="Marletaz F."/>
            <person name="Cho S.J."/>
            <person name="Edsinger-Gonzales E."/>
            <person name="Havlak P."/>
            <person name="Hellsten U."/>
            <person name="Kuo D.H."/>
            <person name="Larsson T."/>
            <person name="Lv J."/>
            <person name="Arendt D."/>
            <person name="Savage R."/>
            <person name="Osoegawa K."/>
            <person name="de Jong P."/>
            <person name="Grimwood J."/>
            <person name="Chapman J.A."/>
            <person name="Shapiro H."/>
            <person name="Aerts A."/>
            <person name="Otillar R.P."/>
            <person name="Terry A.Y."/>
            <person name="Boore J.L."/>
            <person name="Grigoriev I.V."/>
            <person name="Lindberg D.R."/>
            <person name="Seaver E.C."/>
            <person name="Weisblat D.A."/>
            <person name="Putnam N.H."/>
            <person name="Rokhsar D.S."/>
        </authorList>
    </citation>
    <scope>NUCLEOTIDE SEQUENCE</scope>
</reference>
<accession>T1FRC7</accession>
<dbReference type="InterPro" id="IPR016024">
    <property type="entry name" value="ARM-type_fold"/>
</dbReference>
<dbReference type="EnsemblMetazoa" id="HelroT189762">
    <property type="protein sequence ID" value="HelroP189762"/>
    <property type="gene ID" value="HelroG189762"/>
</dbReference>
<dbReference type="InterPro" id="IPR058537">
    <property type="entry name" value="TPR_TNPO3_IPO13_4th"/>
</dbReference>
<dbReference type="AlphaFoldDB" id="T1FRC7"/>
<dbReference type="Pfam" id="PF08389">
    <property type="entry name" value="Xpo1"/>
    <property type="match status" value="1"/>
</dbReference>
<dbReference type="KEGG" id="hro:HELRODRAFT_189762"/>
<evidence type="ECO:0000313" key="4">
    <source>
        <dbReference type="Proteomes" id="UP000015101"/>
    </source>
</evidence>
<dbReference type="PANTHER" id="PTHR12363:SF42">
    <property type="entry name" value="TRANSPORTIN-3"/>
    <property type="match status" value="1"/>
</dbReference>
<dbReference type="InterPro" id="IPR013598">
    <property type="entry name" value="Exportin-1/Importin-b-like"/>
</dbReference>
<organism evidence="3 4">
    <name type="scientific">Helobdella robusta</name>
    <name type="common">Californian leech</name>
    <dbReference type="NCBI Taxonomy" id="6412"/>
    <lineage>
        <taxon>Eukaryota</taxon>
        <taxon>Metazoa</taxon>
        <taxon>Spiralia</taxon>
        <taxon>Lophotrochozoa</taxon>
        <taxon>Annelida</taxon>
        <taxon>Clitellata</taxon>
        <taxon>Hirudinea</taxon>
        <taxon>Rhynchobdellida</taxon>
        <taxon>Glossiphoniidae</taxon>
        <taxon>Helobdella</taxon>
    </lineage>
</organism>
<dbReference type="Proteomes" id="UP000015101">
    <property type="component" value="Unassembled WGS sequence"/>
</dbReference>
<dbReference type="InterPro" id="IPR011989">
    <property type="entry name" value="ARM-like"/>
</dbReference>
<dbReference type="eggNOG" id="KOG2081">
    <property type="taxonomic scope" value="Eukaryota"/>
</dbReference>
<reference evidence="3" key="3">
    <citation type="submission" date="2015-06" db="UniProtKB">
        <authorList>
            <consortium name="EnsemblMetazoa"/>
        </authorList>
    </citation>
    <scope>IDENTIFICATION</scope>
</reference>
<dbReference type="FunCoup" id="T1FRC7">
    <property type="interactions" value="2249"/>
</dbReference>
<dbReference type="GO" id="GO:0006606">
    <property type="term" value="P:protein import into nucleus"/>
    <property type="evidence" value="ECO:0000318"/>
    <property type="project" value="GO_Central"/>
</dbReference>
<dbReference type="EMBL" id="AMQM01002154">
    <property type="status" value="NOT_ANNOTATED_CDS"/>
    <property type="molecule type" value="Genomic_DNA"/>
</dbReference>
<dbReference type="Pfam" id="PF24140">
    <property type="entry name" value="TPR_TNPO3_IPO13_3rd"/>
    <property type="match status" value="1"/>
</dbReference>
<dbReference type="FunFam" id="1.25.10.10:FF:001823">
    <property type="entry name" value="Uncharacterized protein"/>
    <property type="match status" value="1"/>
</dbReference>
<keyword evidence="4" id="KW-1185">Reference proteome</keyword>
<feature type="domain" description="Exportin-1/Importin-beta-like" evidence="1">
    <location>
        <begin position="3"/>
        <end position="131"/>
    </location>
</feature>
<dbReference type="GO" id="GO:0005737">
    <property type="term" value="C:cytoplasm"/>
    <property type="evidence" value="ECO:0000318"/>
    <property type="project" value="GO_Central"/>
</dbReference>
<dbReference type="PANTHER" id="PTHR12363">
    <property type="entry name" value="TRANSPORTIN 3 AND IMPORTIN 13"/>
    <property type="match status" value="1"/>
</dbReference>
<dbReference type="Gene3D" id="1.25.10.10">
    <property type="entry name" value="Leucine-rich Repeat Variant"/>
    <property type="match status" value="2"/>
</dbReference>
<dbReference type="InterPro" id="IPR057941">
    <property type="entry name" value="TPR_TNPO3_IPO13_2nd"/>
</dbReference>